<protein>
    <submittedName>
        <fullName evidence="1">Uncharacterized protein</fullName>
    </submittedName>
</protein>
<organism evidence="1 2">
    <name type="scientific">Rhododendron molle</name>
    <name type="common">Chinese azalea</name>
    <name type="synonym">Azalea mollis</name>
    <dbReference type="NCBI Taxonomy" id="49168"/>
    <lineage>
        <taxon>Eukaryota</taxon>
        <taxon>Viridiplantae</taxon>
        <taxon>Streptophyta</taxon>
        <taxon>Embryophyta</taxon>
        <taxon>Tracheophyta</taxon>
        <taxon>Spermatophyta</taxon>
        <taxon>Magnoliopsida</taxon>
        <taxon>eudicotyledons</taxon>
        <taxon>Gunneridae</taxon>
        <taxon>Pentapetalae</taxon>
        <taxon>asterids</taxon>
        <taxon>Ericales</taxon>
        <taxon>Ericaceae</taxon>
        <taxon>Ericoideae</taxon>
        <taxon>Rhodoreae</taxon>
        <taxon>Rhododendron</taxon>
    </lineage>
</organism>
<accession>A0ACC0LXW6</accession>
<dbReference type="Proteomes" id="UP001062846">
    <property type="component" value="Chromosome 10"/>
</dbReference>
<comment type="caution">
    <text evidence="1">The sequence shown here is derived from an EMBL/GenBank/DDBJ whole genome shotgun (WGS) entry which is preliminary data.</text>
</comment>
<keyword evidence="2" id="KW-1185">Reference proteome</keyword>
<proteinExistence type="predicted"/>
<reference evidence="1" key="1">
    <citation type="submission" date="2022-02" db="EMBL/GenBank/DDBJ databases">
        <title>Plant Genome Project.</title>
        <authorList>
            <person name="Zhang R.-G."/>
        </authorList>
    </citation>
    <scope>NUCLEOTIDE SEQUENCE</scope>
    <source>
        <strain evidence="1">AT1</strain>
    </source>
</reference>
<dbReference type="EMBL" id="CM046397">
    <property type="protein sequence ID" value="KAI8533628.1"/>
    <property type="molecule type" value="Genomic_DNA"/>
</dbReference>
<name>A0ACC0LXW6_RHOML</name>
<evidence type="ECO:0000313" key="1">
    <source>
        <dbReference type="EMBL" id="KAI8533628.1"/>
    </source>
</evidence>
<evidence type="ECO:0000313" key="2">
    <source>
        <dbReference type="Proteomes" id="UP001062846"/>
    </source>
</evidence>
<gene>
    <name evidence="1" type="ORF">RHMOL_Rhmol10G0023900</name>
</gene>
<sequence length="85" mass="9364">MLWINPPPLTRDFAICLSCRSKYQQAISSEIDILVNACELGSLGVIHHKEQSSYIFAYKRGVLSMAHASGFPAAMERPKVIGIAD</sequence>